<reference evidence="2 4" key="2">
    <citation type="submission" date="2014-07" db="EMBL/GenBank/DDBJ databases">
        <title>Porphyromonadaceae bacterium OUH 334697 = ATCC BAA-2682 = DSM 28341 draft genome.</title>
        <authorList>
            <person name="Sydenham T.V."/>
            <person name="Hasman H."/>
            <person name="Justesen U.S."/>
        </authorList>
    </citation>
    <scope>NUCLEOTIDE SEQUENCE [LARGE SCALE GENOMIC DNA]</scope>
    <source>
        <strain evidence="2 4">OUH 334697</strain>
    </source>
</reference>
<evidence type="ECO:0000259" key="1">
    <source>
        <dbReference type="Pfam" id="PF13439"/>
    </source>
</evidence>
<keyword evidence="5" id="KW-1185">Reference proteome</keyword>
<dbReference type="Proteomes" id="UP000031937">
    <property type="component" value="Unassembled WGS sequence"/>
</dbReference>
<dbReference type="Gene3D" id="3.40.50.2000">
    <property type="entry name" value="Glycogen Phosphorylase B"/>
    <property type="match status" value="2"/>
</dbReference>
<dbReference type="EMBL" id="JPIU01000038">
    <property type="protein sequence ID" value="KIO45027.1"/>
    <property type="molecule type" value="Genomic_DNA"/>
</dbReference>
<feature type="domain" description="Glycosyltransferase subfamily 4-like N-terminal" evidence="1">
    <location>
        <begin position="23"/>
        <end position="211"/>
    </location>
</feature>
<name>A0A0C3NFW0_9PORP</name>
<dbReference type="InterPro" id="IPR028098">
    <property type="entry name" value="Glyco_trans_4-like_N"/>
</dbReference>
<dbReference type="RefSeq" id="WP_041504414.1">
    <property type="nucleotide sequence ID" value="NZ_JPIT01000032.1"/>
</dbReference>
<dbReference type="SUPFAM" id="SSF53756">
    <property type="entry name" value="UDP-Glycosyltransferase/glycogen phosphorylase"/>
    <property type="match status" value="1"/>
</dbReference>
<evidence type="ECO:0000313" key="4">
    <source>
        <dbReference type="Proteomes" id="UP000031937"/>
    </source>
</evidence>
<protein>
    <submittedName>
        <fullName evidence="3">Glycosyl transferase</fullName>
    </submittedName>
</protein>
<accession>A0A0C3NFW0</accession>
<proteinExistence type="predicted"/>
<dbReference type="Proteomes" id="UP000031980">
    <property type="component" value="Unassembled WGS sequence"/>
</dbReference>
<evidence type="ECO:0000313" key="5">
    <source>
        <dbReference type="Proteomes" id="UP000031980"/>
    </source>
</evidence>
<dbReference type="AlphaFoldDB" id="A0A0C3NFW0"/>
<dbReference type="GO" id="GO:0016757">
    <property type="term" value="F:glycosyltransferase activity"/>
    <property type="evidence" value="ECO:0007669"/>
    <property type="project" value="UniProtKB-ARBA"/>
</dbReference>
<reference evidence="3 5" key="1">
    <citation type="submission" date="2014-07" db="EMBL/GenBank/DDBJ databases">
        <title>Porphyromonadaceae bacterium OUH 308042 = ATCC BAA-2681 = DSM 28342 draft genome.</title>
        <authorList>
            <person name="Sydenham T.V."/>
            <person name="Hasman H."/>
            <person name="Justensen U.S."/>
        </authorList>
    </citation>
    <scope>NUCLEOTIDE SEQUENCE [LARGE SCALE GENOMIC DNA]</scope>
    <source>
        <strain evidence="3 5">OUH 308042</strain>
    </source>
</reference>
<evidence type="ECO:0000313" key="2">
    <source>
        <dbReference type="EMBL" id="KIO43317.1"/>
    </source>
</evidence>
<evidence type="ECO:0000313" key="3">
    <source>
        <dbReference type="EMBL" id="KIO45027.1"/>
    </source>
</evidence>
<dbReference type="OrthoDB" id="9794575at2"/>
<dbReference type="Pfam" id="PF13439">
    <property type="entry name" value="Glyco_transf_4"/>
    <property type="match status" value="1"/>
</dbReference>
<organism evidence="3 5">
    <name type="scientific">Sanguibacteroides justesenii</name>
    <dbReference type="NCBI Taxonomy" id="1547597"/>
    <lineage>
        <taxon>Bacteria</taxon>
        <taxon>Pseudomonadati</taxon>
        <taxon>Bacteroidota</taxon>
        <taxon>Bacteroidia</taxon>
        <taxon>Bacteroidales</taxon>
        <taxon>Porphyromonadaceae</taxon>
        <taxon>Sanguibacteroides</taxon>
    </lineage>
</organism>
<gene>
    <name evidence="3" type="ORF">BA92_08495</name>
    <name evidence="2" type="ORF">IE90_14120</name>
</gene>
<dbReference type="EMBL" id="JPIT01000032">
    <property type="protein sequence ID" value="KIO43317.1"/>
    <property type="molecule type" value="Genomic_DNA"/>
</dbReference>
<keyword evidence="3" id="KW-0808">Transferase</keyword>
<sequence>MNILIISNYFFPNNRIASFRINAFAKYFHEVGYEVTVVTEGCCDYTTFWEGCEIHYLKDPVISEQQLHQYLQSRRKWVPRRIVRALEYRLTLDDKRLWRIRAQKRVKTLFDSRKFDVVLTTYGMLSPHMIALAMRRKGYQFYWVADMRDEMSKIKWPKDRWKISRRLAGPERRILNNADLVLSVSKPILDDFRAMTIHDRFLEIRNGYDYEEVHETNFQNHFTMGYIGHFYGQITPDNWFKAYSELICEGRLPADSKIKIVGNYMKLNIPDSIKSNVEELDAVIHDEAIRISVYETDVLVMVHPKGRKGVYSGKLLDYLATNKPIIAMYDPTDVVGALMEETKAGFVVDESDIKGIKEVIMKCYRIWQNREVLPRNWDNIRQYSRRYQTRLLIDYLASR</sequence>
<comment type="caution">
    <text evidence="3">The sequence shown here is derived from an EMBL/GenBank/DDBJ whole genome shotgun (WGS) entry which is preliminary data.</text>
</comment>